<protein>
    <recommendedName>
        <fullName evidence="4">DUF3489 domain-containing protein</fullName>
    </recommendedName>
</protein>
<evidence type="ECO:0000256" key="1">
    <source>
        <dbReference type="SAM" id="MobiDB-lite"/>
    </source>
</evidence>
<evidence type="ECO:0000313" key="3">
    <source>
        <dbReference type="Proteomes" id="UP000199118"/>
    </source>
</evidence>
<feature type="region of interest" description="Disordered" evidence="1">
    <location>
        <begin position="104"/>
        <end position="129"/>
    </location>
</feature>
<evidence type="ECO:0000313" key="2">
    <source>
        <dbReference type="EMBL" id="SDX98854.1"/>
    </source>
</evidence>
<dbReference type="OrthoDB" id="7206991at2"/>
<dbReference type="STRING" id="356660.SAMN05444336_1193"/>
<reference evidence="2 3" key="1">
    <citation type="submission" date="2016-10" db="EMBL/GenBank/DDBJ databases">
        <authorList>
            <person name="de Groot N.N."/>
        </authorList>
    </citation>
    <scope>NUCLEOTIDE SEQUENCE [LARGE SCALE GENOMIC DNA]</scope>
    <source>
        <strain evidence="2 3">DSM 17890</strain>
    </source>
</reference>
<dbReference type="InterPro" id="IPR021880">
    <property type="entry name" value="DUF3489"/>
</dbReference>
<dbReference type="AlphaFoldDB" id="A0A1H3G8N4"/>
<evidence type="ECO:0008006" key="4">
    <source>
        <dbReference type="Google" id="ProtNLM"/>
    </source>
</evidence>
<name>A0A1H3G8N4_9RHOB</name>
<dbReference type="EMBL" id="FNMZ01000019">
    <property type="protein sequence ID" value="SDX98854.1"/>
    <property type="molecule type" value="Genomic_DNA"/>
</dbReference>
<gene>
    <name evidence="2" type="ORF">SAMN05444336_1193</name>
</gene>
<organism evidence="2 3">
    <name type="scientific">Albimonas donghaensis</name>
    <dbReference type="NCBI Taxonomy" id="356660"/>
    <lineage>
        <taxon>Bacteria</taxon>
        <taxon>Pseudomonadati</taxon>
        <taxon>Pseudomonadota</taxon>
        <taxon>Alphaproteobacteria</taxon>
        <taxon>Rhodobacterales</taxon>
        <taxon>Paracoccaceae</taxon>
        <taxon>Albimonas</taxon>
    </lineage>
</organism>
<dbReference type="RefSeq" id="WP_092685665.1">
    <property type="nucleotide sequence ID" value="NZ_FNMZ01000019.1"/>
</dbReference>
<dbReference type="Proteomes" id="UP000199118">
    <property type="component" value="Unassembled WGS sequence"/>
</dbReference>
<proteinExistence type="predicted"/>
<dbReference type="Pfam" id="PF11994">
    <property type="entry name" value="DUF3489"/>
    <property type="match status" value="1"/>
</dbReference>
<sequence length="201" mass="20738">MTQKIKLTDLQLVLLSAAAARPDFMLLPPPESVRAKGKTLERALARLLDAGLVEEVTARHDAEAWRVTEDGVSFGLRIASAGMDAIGLPGSSAEDGDAALDATAEPDVAPTSGEPAPADEPAPAKPHFRPGTKQARLVEMISAPDGAGIDALSETLGWQVHTTRAALTGVRKKGLAVESAKGADGKAVYRIAGEEVGSDAA</sequence>
<keyword evidence="3" id="KW-1185">Reference proteome</keyword>
<accession>A0A1H3G8N4</accession>